<evidence type="ECO:0000256" key="3">
    <source>
        <dbReference type="SAM" id="SignalP"/>
    </source>
</evidence>
<dbReference type="EMBL" id="JBIMZQ010000075">
    <property type="protein sequence ID" value="KAL3656737.1"/>
    <property type="molecule type" value="Genomic_DNA"/>
</dbReference>
<evidence type="ECO:0000313" key="4">
    <source>
        <dbReference type="EMBL" id="KAL3656737.1"/>
    </source>
</evidence>
<reference evidence="4 5" key="1">
    <citation type="submission" date="2024-09" db="EMBL/GenBank/DDBJ databases">
        <title>Genome sequencing and assembly of Phytophthora oleae, isolate VK10A, causative agent of rot of olive drupes.</title>
        <authorList>
            <person name="Conti Taguali S."/>
            <person name="Riolo M."/>
            <person name="La Spada F."/>
            <person name="Cacciola S.O."/>
            <person name="Dionisio G."/>
        </authorList>
    </citation>
    <scope>NUCLEOTIDE SEQUENCE [LARGE SCALE GENOMIC DNA]</scope>
    <source>
        <strain evidence="4 5">VK10A</strain>
    </source>
</reference>
<feature type="region of interest" description="Disordered" evidence="1">
    <location>
        <begin position="31"/>
        <end position="50"/>
    </location>
</feature>
<dbReference type="AlphaFoldDB" id="A0ABD3ESS2"/>
<keyword evidence="5" id="KW-1185">Reference proteome</keyword>
<evidence type="ECO:0000313" key="5">
    <source>
        <dbReference type="Proteomes" id="UP001632037"/>
    </source>
</evidence>
<evidence type="ECO:0000256" key="2">
    <source>
        <dbReference type="SAM" id="Phobius"/>
    </source>
</evidence>
<name>A0ABD3ESS2_9STRA</name>
<comment type="caution">
    <text evidence="4">The sequence shown here is derived from an EMBL/GenBank/DDBJ whole genome shotgun (WGS) entry which is preliminary data.</text>
</comment>
<gene>
    <name evidence="4" type="ORF">V7S43_018401</name>
</gene>
<keyword evidence="2" id="KW-0812">Transmembrane</keyword>
<evidence type="ECO:0000256" key="1">
    <source>
        <dbReference type="SAM" id="MobiDB-lite"/>
    </source>
</evidence>
<accession>A0ABD3ESS2</accession>
<feature type="region of interest" description="Disordered" evidence="1">
    <location>
        <begin position="57"/>
        <end position="85"/>
    </location>
</feature>
<evidence type="ECO:0008006" key="6">
    <source>
        <dbReference type="Google" id="ProtNLM"/>
    </source>
</evidence>
<proteinExistence type="predicted"/>
<protein>
    <recommendedName>
        <fullName evidence="6">RxLR effector protein</fullName>
    </recommendedName>
</protein>
<keyword evidence="3" id="KW-0732">Signal</keyword>
<feature type="transmembrane region" description="Helical" evidence="2">
    <location>
        <begin position="93"/>
        <end position="117"/>
    </location>
</feature>
<sequence>MPLLKMLRLLMAMAIALLLVAMTLGSDTSGSLKAAENSSESPSITVDDTHNTTVFQPADDFLPKGHGGNGNEEASKAKATTPSDGNGGGLSTVAVGVIVSVTLVGVVLCIVVIVYAWRASRREEEAIFMDLGDERNYAHGGFGDYAAM</sequence>
<dbReference type="Proteomes" id="UP001632037">
    <property type="component" value="Unassembled WGS sequence"/>
</dbReference>
<feature type="chain" id="PRO_5044808394" description="RxLR effector protein" evidence="3">
    <location>
        <begin position="26"/>
        <end position="148"/>
    </location>
</feature>
<keyword evidence="2" id="KW-0472">Membrane</keyword>
<feature type="signal peptide" evidence="3">
    <location>
        <begin position="1"/>
        <end position="25"/>
    </location>
</feature>
<organism evidence="4 5">
    <name type="scientific">Phytophthora oleae</name>
    <dbReference type="NCBI Taxonomy" id="2107226"/>
    <lineage>
        <taxon>Eukaryota</taxon>
        <taxon>Sar</taxon>
        <taxon>Stramenopiles</taxon>
        <taxon>Oomycota</taxon>
        <taxon>Peronosporomycetes</taxon>
        <taxon>Peronosporales</taxon>
        <taxon>Peronosporaceae</taxon>
        <taxon>Phytophthora</taxon>
    </lineage>
</organism>
<keyword evidence="2" id="KW-1133">Transmembrane helix</keyword>